<dbReference type="CDD" id="cd15495">
    <property type="entry name" value="PHD_ATX3_4_5_like"/>
    <property type="match status" value="1"/>
</dbReference>
<dbReference type="InterPro" id="IPR042011">
    <property type="entry name" value="ATX3/4/5_PHD"/>
</dbReference>
<evidence type="ECO:0000313" key="19">
    <source>
        <dbReference type="EMBL" id="KDP28492.1"/>
    </source>
</evidence>
<dbReference type="PROSITE" id="PS50812">
    <property type="entry name" value="PWWP"/>
    <property type="match status" value="1"/>
</dbReference>
<dbReference type="SMART" id="SM00508">
    <property type="entry name" value="PostSET"/>
    <property type="match status" value="1"/>
</dbReference>
<dbReference type="Pfam" id="PF13831">
    <property type="entry name" value="PHD_2"/>
    <property type="match status" value="1"/>
</dbReference>
<dbReference type="SMART" id="SM00317">
    <property type="entry name" value="SET"/>
    <property type="match status" value="1"/>
</dbReference>
<dbReference type="PROSITE" id="PS51566">
    <property type="entry name" value="SAM_MT43_TRX_MLL"/>
    <property type="match status" value="1"/>
</dbReference>
<dbReference type="SUPFAM" id="SSF57903">
    <property type="entry name" value="FYVE/PHD zinc finger"/>
    <property type="match status" value="2"/>
</dbReference>
<keyword evidence="10" id="KW-0539">Nucleus</keyword>
<dbReference type="CDD" id="cd10518">
    <property type="entry name" value="SET_SETD1-like"/>
    <property type="match status" value="1"/>
</dbReference>
<dbReference type="PROSITE" id="PS01359">
    <property type="entry name" value="ZF_PHD_1"/>
    <property type="match status" value="1"/>
</dbReference>
<dbReference type="PROSITE" id="PS50016">
    <property type="entry name" value="ZF_PHD_2"/>
    <property type="match status" value="2"/>
</dbReference>
<dbReference type="Pfam" id="PF00856">
    <property type="entry name" value="SET"/>
    <property type="match status" value="1"/>
</dbReference>
<dbReference type="Gene3D" id="3.30.40.10">
    <property type="entry name" value="Zinc/RING finger domain, C3HC4 (zinc finger)"/>
    <property type="match status" value="3"/>
</dbReference>
<keyword evidence="9" id="KW-0156">Chromatin regulator</keyword>
<dbReference type="GO" id="GO:0008270">
    <property type="term" value="F:zinc ion binding"/>
    <property type="evidence" value="ECO:0007669"/>
    <property type="project" value="UniProtKB-KW"/>
</dbReference>
<dbReference type="InterPro" id="IPR019786">
    <property type="entry name" value="Zinc_finger_PHD-type_CS"/>
</dbReference>
<evidence type="ECO:0000259" key="14">
    <source>
        <dbReference type="PROSITE" id="PS50016"/>
    </source>
</evidence>
<keyword evidence="6" id="KW-0677">Repeat</keyword>
<keyword evidence="2" id="KW-0489">Methyltransferase</keyword>
<dbReference type="Pfam" id="PF00855">
    <property type="entry name" value="PWWP"/>
    <property type="match status" value="1"/>
</dbReference>
<evidence type="ECO:0000259" key="18">
    <source>
        <dbReference type="PROSITE" id="PS51805"/>
    </source>
</evidence>
<evidence type="ECO:0000259" key="17">
    <source>
        <dbReference type="PROSITE" id="PS50868"/>
    </source>
</evidence>
<evidence type="ECO:0000256" key="3">
    <source>
        <dbReference type="ARBA" id="ARBA00022679"/>
    </source>
</evidence>
<dbReference type="GO" id="GO:0008168">
    <property type="term" value="F:methyltransferase activity"/>
    <property type="evidence" value="ECO:0007669"/>
    <property type="project" value="UniProtKB-KW"/>
</dbReference>
<dbReference type="InterPro" id="IPR000313">
    <property type="entry name" value="PWWP_dom"/>
</dbReference>
<dbReference type="GO" id="GO:0048188">
    <property type="term" value="C:Set1C/COMPASS complex"/>
    <property type="evidence" value="ECO:0007669"/>
    <property type="project" value="UniProtKB-ARBA"/>
</dbReference>
<feature type="domain" description="PHD-type" evidence="14">
    <location>
        <begin position="410"/>
        <end position="466"/>
    </location>
</feature>
<dbReference type="InterPro" id="IPR034732">
    <property type="entry name" value="EPHD"/>
</dbReference>
<dbReference type="InterPro" id="IPR019787">
    <property type="entry name" value="Znf_PHD-finger"/>
</dbReference>
<proteinExistence type="predicted"/>
<dbReference type="InterPro" id="IPR025780">
    <property type="entry name" value="Hist-Lys_N-MeTrfase_ATX"/>
</dbReference>
<gene>
    <name evidence="19" type="ORF">JCGZ_14263</name>
</gene>
<evidence type="ECO:0000259" key="15">
    <source>
        <dbReference type="PROSITE" id="PS50280"/>
    </source>
</evidence>
<dbReference type="InterPro" id="IPR001965">
    <property type="entry name" value="Znf_PHD"/>
</dbReference>
<dbReference type="SMART" id="SM00293">
    <property type="entry name" value="PWWP"/>
    <property type="match status" value="1"/>
</dbReference>
<organism evidence="19 20">
    <name type="scientific">Jatropha curcas</name>
    <name type="common">Barbados nut</name>
    <dbReference type="NCBI Taxonomy" id="180498"/>
    <lineage>
        <taxon>Eukaryota</taxon>
        <taxon>Viridiplantae</taxon>
        <taxon>Streptophyta</taxon>
        <taxon>Embryophyta</taxon>
        <taxon>Tracheophyta</taxon>
        <taxon>Spermatophyta</taxon>
        <taxon>Magnoliopsida</taxon>
        <taxon>eudicotyledons</taxon>
        <taxon>Gunneridae</taxon>
        <taxon>Pentapetalae</taxon>
        <taxon>rosids</taxon>
        <taxon>fabids</taxon>
        <taxon>Malpighiales</taxon>
        <taxon>Euphorbiaceae</taxon>
        <taxon>Crotonoideae</taxon>
        <taxon>Jatropheae</taxon>
        <taxon>Jatropha</taxon>
    </lineage>
</organism>
<dbReference type="FunFam" id="3.30.40.10:FF:000464">
    <property type="entry name" value="Histone-lysine N-methyltransferase"/>
    <property type="match status" value="1"/>
</dbReference>
<feature type="domain" description="Post-SET" evidence="17">
    <location>
        <begin position="1013"/>
        <end position="1029"/>
    </location>
</feature>
<feature type="domain" description="SET" evidence="15">
    <location>
        <begin position="887"/>
        <end position="1004"/>
    </location>
</feature>
<feature type="domain" description="PWWP" evidence="16">
    <location>
        <begin position="226"/>
        <end position="295"/>
    </location>
</feature>
<protein>
    <recommendedName>
        <fullName evidence="21">Histone-lysine N-methyltransferase</fullName>
    </recommendedName>
</protein>
<dbReference type="Proteomes" id="UP000027138">
    <property type="component" value="Unassembled WGS sequence"/>
</dbReference>
<dbReference type="PROSITE" id="PS50280">
    <property type="entry name" value="SET"/>
    <property type="match status" value="1"/>
</dbReference>
<feature type="domain" description="PHD-type" evidence="14">
    <location>
        <begin position="594"/>
        <end position="645"/>
    </location>
</feature>
<evidence type="ECO:0008006" key="21">
    <source>
        <dbReference type="Google" id="ProtNLM"/>
    </source>
</evidence>
<comment type="subcellular location">
    <subcellularLocation>
        <location evidence="1">Nucleus</location>
    </subcellularLocation>
</comment>
<evidence type="ECO:0000256" key="10">
    <source>
        <dbReference type="ARBA" id="ARBA00023242"/>
    </source>
</evidence>
<dbReference type="InterPro" id="IPR003616">
    <property type="entry name" value="Post-SET_dom"/>
</dbReference>
<dbReference type="InterPro" id="IPR010919">
    <property type="entry name" value="SAND-like_dom_sf"/>
</dbReference>
<dbReference type="PANTHER" id="PTHR13793">
    <property type="entry name" value="PHD FINGER PROTEINS"/>
    <property type="match status" value="1"/>
</dbReference>
<evidence type="ECO:0000313" key="20">
    <source>
        <dbReference type="Proteomes" id="UP000027138"/>
    </source>
</evidence>
<evidence type="ECO:0000256" key="1">
    <source>
        <dbReference type="ARBA" id="ARBA00004123"/>
    </source>
</evidence>
<dbReference type="InterPro" id="IPR011011">
    <property type="entry name" value="Znf_FYVE_PHD"/>
</dbReference>
<dbReference type="GO" id="GO:0032259">
    <property type="term" value="P:methylation"/>
    <property type="evidence" value="ECO:0007669"/>
    <property type="project" value="UniProtKB-KW"/>
</dbReference>
<dbReference type="SMART" id="SM00249">
    <property type="entry name" value="PHD"/>
    <property type="match status" value="3"/>
</dbReference>
<keyword evidence="7 13" id="KW-0863">Zinc-finger</keyword>
<reference evidence="19 20" key="1">
    <citation type="journal article" date="2014" name="PLoS ONE">
        <title>Global Analysis of Gene Expression Profiles in Physic Nut (Jatropha curcas L.) Seedlings Exposed to Salt Stress.</title>
        <authorList>
            <person name="Zhang L."/>
            <person name="Zhang C."/>
            <person name="Wu P."/>
            <person name="Chen Y."/>
            <person name="Li M."/>
            <person name="Jiang H."/>
            <person name="Wu G."/>
        </authorList>
    </citation>
    <scope>NUCLEOTIDE SEQUENCE [LARGE SCALE GENOMIC DNA]</scope>
    <source>
        <strain evidence="20">cv. GZQX0401</strain>
        <tissue evidence="19">Young leaves</tissue>
    </source>
</reference>
<keyword evidence="3" id="KW-0808">Transferase</keyword>
<evidence type="ECO:0000256" key="9">
    <source>
        <dbReference type="ARBA" id="ARBA00022853"/>
    </source>
</evidence>
<evidence type="ECO:0000256" key="5">
    <source>
        <dbReference type="ARBA" id="ARBA00022723"/>
    </source>
</evidence>
<dbReference type="InterPro" id="IPR046341">
    <property type="entry name" value="SET_dom_sf"/>
</dbReference>
<sequence>MKVEMQNLKRCKMGESCSEYEGDYECLLIPKKRKTNLYDSYSIGMYSEVDDFSSASGSWAGEGSYWASEVQSNSKRLKNRSTVRSQRPLSRSSKGRIQMLPSRFNDSIVDIWKNVEIRPDDTDSSFEDDEFVENREDFDDERCRYSKTKFVKGNFSNSFPFYERERNGEVGSVNFNSFEYKNSNSNKLRSHSSLIDSEAFRYNESKKLRRVAGNKKDVYKPEDFALGDLVWAKCGKRFPWWPAIVIDPILQAPEAVLSCCIPDALCVMFYGYSKNGTRRDYAWVKQGMIFPFAEFMDRFQGQTQLYNCKMSDFQMALEEAILAESGFLDTRSGAAHIIHPEARLCEFQEASDSSENQDFYAHYQGALYKEMKRCDSCNLILPCKTIKMQKGSKFQMELICKHCAKLRKSKQYCGMCKKIWHHSNGGNWVCCDGCNVWVHAECDNISSRHFKDLENIDYYCPDCRVKFNIELSTFERRKPPVKSTINSGEAMPPEEVTVVCNGMEGTYIPKLHLIVCKCGSCGSRKQTPSEWEKHTGCRAKKWKYSVKVKNTMLPLEKWIAEYNAHGVDPLKLDKQKLLAFLQEKYEPVYAKWTTERCAICRWVEDWDDNKIIICNRCQIAVHQECYGAIDIEDLTSWVCRACETPGVERECCLCPVKGGALKPSDIEMLWVHVTCAWFRPEVGFLNHEKMEPATGILRIPSTTFLKNCVICNQTHGSCIQCCKCATYFHAMCASRAGCFMELHCMEKNGIQVTKKLAYCSFHRKPNPDSVIVMRTASGVFAARSLLQNQNKSFSCSRLVSSKRVELPEPSASEINEFDPLSAARCRPFKRSNNKRAEREPTFHRLMGPRHHSLDAISSLSTYKEMEDSTVFSSFKERLDHLQKTENHRVCFGKSGIHGWGLFARRNIQEGEMVIEYRGEQVRRSVVDLREAQYRLEGKDCYLFKISEEVVIDATNKGNIARLINHSCMPNCYARIISDGGVENGIVLIARTNVSAGDELTYDYLFDPDEREELKVPCLCRAPNCRKFMN</sequence>
<name>A0A067JX80_JATCU</name>
<dbReference type="Pfam" id="PF00628">
    <property type="entry name" value="PHD"/>
    <property type="match status" value="1"/>
</dbReference>
<dbReference type="OrthoDB" id="308383at2759"/>
<evidence type="ECO:0000259" key="16">
    <source>
        <dbReference type="PROSITE" id="PS50812"/>
    </source>
</evidence>
<dbReference type="InterPro" id="IPR001214">
    <property type="entry name" value="SET_dom"/>
</dbReference>
<dbReference type="PROSITE" id="PS51805">
    <property type="entry name" value="EPHD"/>
    <property type="match status" value="1"/>
</dbReference>
<dbReference type="PANTHER" id="PTHR13793:SF92">
    <property type="entry name" value="HISTONE-LYSINE N-METHYLTRANSFERASE ATX3"/>
    <property type="match status" value="1"/>
</dbReference>
<dbReference type="CDD" id="cd20143">
    <property type="entry name" value="PWWP_AtATX3-like"/>
    <property type="match status" value="1"/>
</dbReference>
<dbReference type="CDD" id="cd15517">
    <property type="entry name" value="PHD_TCF19_like"/>
    <property type="match status" value="1"/>
</dbReference>
<evidence type="ECO:0000256" key="11">
    <source>
        <dbReference type="ARBA" id="ARBA00052314"/>
    </source>
</evidence>
<dbReference type="InterPro" id="IPR013083">
    <property type="entry name" value="Znf_RING/FYVE/PHD"/>
</dbReference>
<dbReference type="Gene3D" id="3.10.390.10">
    <property type="entry name" value="SAND domain-like"/>
    <property type="match status" value="1"/>
</dbReference>
<dbReference type="Pfam" id="PF13832">
    <property type="entry name" value="zf-HC5HC2H_2"/>
    <property type="match status" value="1"/>
</dbReference>
<dbReference type="Gene3D" id="2.30.30.140">
    <property type="match status" value="1"/>
</dbReference>
<comment type="catalytic activity">
    <reaction evidence="11">
        <text>L-lysyl-[histone] + S-adenosyl-L-methionine = N(6)-methyl-L-lysyl-[histone] + S-adenosyl-L-homocysteine + H(+)</text>
        <dbReference type="Rhea" id="RHEA:10024"/>
        <dbReference type="Rhea" id="RHEA-COMP:9845"/>
        <dbReference type="Rhea" id="RHEA-COMP:9846"/>
        <dbReference type="ChEBI" id="CHEBI:15378"/>
        <dbReference type="ChEBI" id="CHEBI:29969"/>
        <dbReference type="ChEBI" id="CHEBI:57856"/>
        <dbReference type="ChEBI" id="CHEBI:59789"/>
        <dbReference type="ChEBI" id="CHEBI:61929"/>
    </reaction>
</comment>
<dbReference type="FunFam" id="2.170.270.10:FF:000058">
    <property type="entry name" value="Histone-lysine N-methyltransferase"/>
    <property type="match status" value="1"/>
</dbReference>
<dbReference type="InterPro" id="IPR041955">
    <property type="entry name" value="ATX3/4/5_ePHD"/>
</dbReference>
<comment type="function">
    <text evidence="12">Histone methyltransferase.</text>
</comment>
<evidence type="ECO:0000256" key="2">
    <source>
        <dbReference type="ARBA" id="ARBA00022603"/>
    </source>
</evidence>
<evidence type="ECO:0000256" key="13">
    <source>
        <dbReference type="PROSITE-ProRule" id="PRU00146"/>
    </source>
</evidence>
<evidence type="ECO:0000256" key="4">
    <source>
        <dbReference type="ARBA" id="ARBA00022691"/>
    </source>
</evidence>
<dbReference type="Gene3D" id="2.170.270.10">
    <property type="entry name" value="SET domain"/>
    <property type="match status" value="1"/>
</dbReference>
<dbReference type="SUPFAM" id="SSF63748">
    <property type="entry name" value="Tudor/PWWP/MBT"/>
    <property type="match status" value="1"/>
</dbReference>
<dbReference type="CDD" id="cd15663">
    <property type="entry name" value="ePHD_ATX3_4_5_like"/>
    <property type="match status" value="1"/>
</dbReference>
<evidence type="ECO:0000256" key="8">
    <source>
        <dbReference type="ARBA" id="ARBA00022833"/>
    </source>
</evidence>
<dbReference type="GO" id="GO:0006325">
    <property type="term" value="P:chromatin organization"/>
    <property type="evidence" value="ECO:0007669"/>
    <property type="project" value="UniProtKB-KW"/>
</dbReference>
<accession>A0A067JX80</accession>
<evidence type="ECO:0000256" key="6">
    <source>
        <dbReference type="ARBA" id="ARBA00022737"/>
    </source>
</evidence>
<dbReference type="SUPFAM" id="SSF82199">
    <property type="entry name" value="SET domain"/>
    <property type="match status" value="1"/>
</dbReference>
<feature type="domain" description="PHD-type" evidence="18">
    <location>
        <begin position="648"/>
        <end position="763"/>
    </location>
</feature>
<evidence type="ECO:0000256" key="12">
    <source>
        <dbReference type="ARBA" id="ARBA00054897"/>
    </source>
</evidence>
<keyword evidence="5" id="KW-0479">Metal-binding</keyword>
<dbReference type="STRING" id="180498.A0A067JX80"/>
<dbReference type="InterPro" id="IPR050701">
    <property type="entry name" value="Histone_Mod_Regulator"/>
</dbReference>
<keyword evidence="20" id="KW-1185">Reference proteome</keyword>
<dbReference type="EMBL" id="KK914782">
    <property type="protein sequence ID" value="KDP28492.1"/>
    <property type="molecule type" value="Genomic_DNA"/>
</dbReference>
<evidence type="ECO:0000256" key="7">
    <source>
        <dbReference type="ARBA" id="ARBA00022771"/>
    </source>
</evidence>
<dbReference type="AlphaFoldDB" id="A0A067JX80"/>
<dbReference type="PROSITE" id="PS50868">
    <property type="entry name" value="POST_SET"/>
    <property type="match status" value="1"/>
</dbReference>
<dbReference type="GO" id="GO:0006357">
    <property type="term" value="P:regulation of transcription by RNA polymerase II"/>
    <property type="evidence" value="ECO:0007669"/>
    <property type="project" value="TreeGrafter"/>
</dbReference>
<keyword evidence="4" id="KW-0949">S-adenosyl-L-methionine</keyword>
<keyword evidence="8" id="KW-0862">Zinc</keyword>